<feature type="region of interest" description="Disordered" evidence="2">
    <location>
        <begin position="496"/>
        <end position="530"/>
    </location>
</feature>
<protein>
    <recommendedName>
        <fullName evidence="5">Serine/threonine-protein phosphatase 4 regulatory subunit 2</fullName>
    </recommendedName>
</protein>
<evidence type="ECO:0000313" key="3">
    <source>
        <dbReference type="EMBL" id="CAD7649173.1"/>
    </source>
</evidence>
<name>A0A7R9QKW6_9ACAR</name>
<dbReference type="EMBL" id="CAJPVJ010003507">
    <property type="protein sequence ID" value="CAG2167642.1"/>
    <property type="molecule type" value="Genomic_DNA"/>
</dbReference>
<evidence type="ECO:0000313" key="4">
    <source>
        <dbReference type="Proteomes" id="UP000728032"/>
    </source>
</evidence>
<gene>
    <name evidence="3" type="ORF">ONB1V03_LOCUS7139</name>
</gene>
<sequence>MTKTNDLNRELILDELSNFEQKKGGDIPDLLNQYLESIAQNGDPMFSWTKLQPLLRRKLEVVMNEFNHLCPTDHLIPLPNVKPFDFSELKSQILEAIDGFCSAPFTIQRICELATNPSKHYKRTDKFMRGVEKNILVVTTMEPLSANGSNTQMTSSFKNLFSSMHSSSNAFQTTASLSTASTSLLVNGIADVLCDNQMPNESSLKNLSSGPVSPTSLPLSPTTNSPPNPHQHNTPLQQLDSFTTVFATPPSNPLSVVYEQSSSLSLLPSLASEDNCLLSTTSTNIKPIGTSGDFETSTNPDLDSSLISSTSSSLQTNSLTDINSEIKSDFSENITNDEMNETKRLESNETISSSQIKEDLPQTSCNENKEMINNNINSNTSEENVVLDVKAVTSSSSSSSSGGLDNNNTISSNFESNDTIKTDTTPTLAETFVSDMASSDESVSLVPEVTTQSLNNNTIESTDNNNEMRTTDEEEMSQQPMDFCGSNAVTDNNMAEITDLSDKNSGVSADCSKMDDTVSHSDQPEPMDED</sequence>
<dbReference type="PANTHER" id="PTHR16487">
    <property type="entry name" value="PPP4R2-RELATED PROTEIN"/>
    <property type="match status" value="1"/>
</dbReference>
<feature type="compositionally biased region" description="Low complexity" evidence="2">
    <location>
        <begin position="456"/>
        <end position="467"/>
    </location>
</feature>
<dbReference type="GO" id="GO:0005737">
    <property type="term" value="C:cytoplasm"/>
    <property type="evidence" value="ECO:0007669"/>
    <property type="project" value="TreeGrafter"/>
</dbReference>
<dbReference type="GO" id="GO:0019888">
    <property type="term" value="F:protein phosphatase regulator activity"/>
    <property type="evidence" value="ECO:0007669"/>
    <property type="project" value="InterPro"/>
</dbReference>
<organism evidence="3">
    <name type="scientific">Oppiella nova</name>
    <dbReference type="NCBI Taxonomy" id="334625"/>
    <lineage>
        <taxon>Eukaryota</taxon>
        <taxon>Metazoa</taxon>
        <taxon>Ecdysozoa</taxon>
        <taxon>Arthropoda</taxon>
        <taxon>Chelicerata</taxon>
        <taxon>Arachnida</taxon>
        <taxon>Acari</taxon>
        <taxon>Acariformes</taxon>
        <taxon>Sarcoptiformes</taxon>
        <taxon>Oribatida</taxon>
        <taxon>Brachypylina</taxon>
        <taxon>Oppioidea</taxon>
        <taxon>Oppiidae</taxon>
        <taxon>Oppiella</taxon>
    </lineage>
</organism>
<dbReference type="Proteomes" id="UP000728032">
    <property type="component" value="Unassembled WGS sequence"/>
</dbReference>
<evidence type="ECO:0000256" key="2">
    <source>
        <dbReference type="SAM" id="MobiDB-lite"/>
    </source>
</evidence>
<evidence type="ECO:0008006" key="5">
    <source>
        <dbReference type="Google" id="ProtNLM"/>
    </source>
</evidence>
<feature type="compositionally biased region" description="Basic and acidic residues" evidence="2">
    <location>
        <begin position="512"/>
        <end position="523"/>
    </location>
</feature>
<dbReference type="InterPro" id="IPR015267">
    <property type="entry name" value="PPP4R2"/>
</dbReference>
<feature type="compositionally biased region" description="Low complexity" evidence="2">
    <location>
        <begin position="207"/>
        <end position="223"/>
    </location>
</feature>
<dbReference type="GO" id="GO:0005634">
    <property type="term" value="C:nucleus"/>
    <property type="evidence" value="ECO:0007669"/>
    <property type="project" value="TreeGrafter"/>
</dbReference>
<feature type="region of interest" description="Disordered" evidence="2">
    <location>
        <begin position="392"/>
        <end position="422"/>
    </location>
</feature>
<comment type="similarity">
    <text evidence="1">Belongs to the PPP4R2 family.</text>
</comment>
<feature type="region of interest" description="Disordered" evidence="2">
    <location>
        <begin position="201"/>
        <end position="236"/>
    </location>
</feature>
<dbReference type="OrthoDB" id="341898at2759"/>
<reference evidence="3" key="1">
    <citation type="submission" date="2020-11" db="EMBL/GenBank/DDBJ databases">
        <authorList>
            <person name="Tran Van P."/>
        </authorList>
    </citation>
    <scope>NUCLEOTIDE SEQUENCE</scope>
</reference>
<dbReference type="GO" id="GO:0030289">
    <property type="term" value="C:protein phosphatase 4 complex"/>
    <property type="evidence" value="ECO:0007669"/>
    <property type="project" value="InterPro"/>
</dbReference>
<dbReference type="EMBL" id="OC918332">
    <property type="protein sequence ID" value="CAD7649173.1"/>
    <property type="molecule type" value="Genomic_DNA"/>
</dbReference>
<evidence type="ECO:0000256" key="1">
    <source>
        <dbReference type="ARBA" id="ARBA00009207"/>
    </source>
</evidence>
<dbReference type="PANTHER" id="PTHR16487:SF0">
    <property type="entry name" value="PROTEIN PHOSPHATASE 4 REGULATORY SUBUNIT 2-RELATED"/>
    <property type="match status" value="1"/>
</dbReference>
<feature type="region of interest" description="Disordered" evidence="2">
    <location>
        <begin position="456"/>
        <end position="475"/>
    </location>
</feature>
<proteinExistence type="inferred from homology"/>
<dbReference type="AlphaFoldDB" id="A0A7R9QKW6"/>
<accession>A0A7R9QKW6</accession>
<keyword evidence="4" id="KW-1185">Reference proteome</keyword>
<dbReference type="Pfam" id="PF09184">
    <property type="entry name" value="PPP4R2"/>
    <property type="match status" value="1"/>
</dbReference>
<feature type="compositionally biased region" description="Polar residues" evidence="2">
    <location>
        <begin position="402"/>
        <end position="422"/>
    </location>
</feature>